<sequence>MSVQDRPAMPPVRLPSEAELAREALAAPLFARAVRLARWAADGVPVGVAGELMDGHLKDATLRLGLAEESDGPALAADAWSFAVESGLVETGSQDDGEGEGEGAAEDGAAVAVARPGPGLDRVAGGSPEEILRLWEDGLEAVLADAAAPGFEDLLGNLDGVIGEDGSVDTGALDLDSVDWDPEEEGGLLDAALGNLYLLSAGDEEVAAGGMVPLPVLAMSLAMPEEMDEPSTEVLDAISAVMMRLDELFLLLTPTGLMEYDPVDETLGTEEEPPPAPDADPGEPSEPGEPGEEDLSRYGQVRLTPLGVHAVRRRLAAAGIGTPAVGDLARGDAAALLAALPSLSESLVREETDGWLARRAPGDGLRELLAAARGDDPAGPVRRLGCQLALSLTGTGAEPVVREVLDDPELGGLARVWLAERGIDDVPAPSMEAVFWLAVDTLAAQLRIVPADEEEPPEELVELVVGLVDQHSGFFDRAWRVDHPDGPDVLEAMSRIHPDRQAAKAARRAAFKARSRR</sequence>
<reference evidence="2 3" key="1">
    <citation type="submission" date="2016-10" db="EMBL/GenBank/DDBJ databases">
        <authorList>
            <person name="de Groot N.N."/>
        </authorList>
    </citation>
    <scope>NUCLEOTIDE SEQUENCE [LARGE SCALE GENOMIC DNA]</scope>
    <source>
        <strain evidence="2 3">CGMCC 4.5739</strain>
    </source>
</reference>
<evidence type="ECO:0000256" key="1">
    <source>
        <dbReference type="SAM" id="MobiDB-lite"/>
    </source>
</evidence>
<keyword evidence="3" id="KW-1185">Reference proteome</keyword>
<dbReference type="STRING" id="910347.SAMN05421773_106102"/>
<accession>A0A1I1M4Y5</accession>
<name>A0A1I1M4Y5_9ACTN</name>
<dbReference type="Proteomes" id="UP000199207">
    <property type="component" value="Unassembled WGS sequence"/>
</dbReference>
<dbReference type="RefSeq" id="WP_093838992.1">
    <property type="nucleotide sequence ID" value="NZ_FOLM01000006.1"/>
</dbReference>
<dbReference type="EMBL" id="FOLM01000006">
    <property type="protein sequence ID" value="SFC80424.1"/>
    <property type="molecule type" value="Genomic_DNA"/>
</dbReference>
<dbReference type="OrthoDB" id="3848264at2"/>
<feature type="region of interest" description="Disordered" evidence="1">
    <location>
        <begin position="265"/>
        <end position="298"/>
    </location>
</feature>
<dbReference type="AlphaFoldDB" id="A0A1I1M4Y5"/>
<gene>
    <name evidence="2" type="ORF">SAMN05421773_106102</name>
</gene>
<evidence type="ECO:0000313" key="3">
    <source>
        <dbReference type="Proteomes" id="UP000199207"/>
    </source>
</evidence>
<organism evidence="2 3">
    <name type="scientific">Streptomyces aidingensis</name>
    <dbReference type="NCBI Taxonomy" id="910347"/>
    <lineage>
        <taxon>Bacteria</taxon>
        <taxon>Bacillati</taxon>
        <taxon>Actinomycetota</taxon>
        <taxon>Actinomycetes</taxon>
        <taxon>Kitasatosporales</taxon>
        <taxon>Streptomycetaceae</taxon>
        <taxon>Streptomyces</taxon>
    </lineage>
</organism>
<protein>
    <submittedName>
        <fullName evidence="2">Uncharacterized protein</fullName>
    </submittedName>
</protein>
<evidence type="ECO:0000313" key="2">
    <source>
        <dbReference type="EMBL" id="SFC80424.1"/>
    </source>
</evidence>
<proteinExistence type="predicted"/>